<dbReference type="Pfam" id="PF07963">
    <property type="entry name" value="N_methyl"/>
    <property type="match status" value="1"/>
</dbReference>
<evidence type="ECO:0000259" key="2">
    <source>
        <dbReference type="Pfam" id="PF07596"/>
    </source>
</evidence>
<proteinExistence type="predicted"/>
<gene>
    <name evidence="3" type="ORF">B1R32_105104</name>
</gene>
<keyword evidence="4" id="KW-1185">Reference proteome</keyword>
<feature type="domain" description="DUF1559" evidence="2">
    <location>
        <begin position="40"/>
        <end position="145"/>
    </location>
</feature>
<dbReference type="SUPFAM" id="SSF54523">
    <property type="entry name" value="Pili subunits"/>
    <property type="match status" value="1"/>
</dbReference>
<dbReference type="OrthoDB" id="247601at2"/>
<keyword evidence="1" id="KW-0812">Transmembrane</keyword>
<dbReference type="RefSeq" id="WP_105483213.1">
    <property type="nucleotide sequence ID" value="NZ_NIGF01000005.1"/>
</dbReference>
<protein>
    <submittedName>
        <fullName evidence="3">Prepilin-type cleavage/methylation domain-containing protein</fullName>
    </submittedName>
</protein>
<dbReference type="AlphaFoldDB" id="A0A2S8SUE7"/>
<accession>A0A2S8SUE7</accession>
<sequence>MKTSLRRFLRQRRAFTLIELLVVIAIIAILAAILFPVFGRARENARRSSCQSNLKQIGLGIMQYTQDYDDRLPGATDGGGGVNQRGGWMFYSSFGRPAKFDPSQGSIYPYIKSSQIFVCPSDSAAQDAGNSYASNACVTAKDATTDAGFIFKPGLALANFEDSAQWMLLSEEGSIGNVNPDITDDAYISIAAPNVYGKRHFEGSNLLFLDGHVKYYPNSRAYNGKFEWGGQATIADRGDKCP</sequence>
<evidence type="ECO:0000313" key="3">
    <source>
        <dbReference type="EMBL" id="PQV64423.1"/>
    </source>
</evidence>
<dbReference type="InParanoid" id="A0A2S8SUE7"/>
<reference evidence="3 4" key="1">
    <citation type="journal article" date="2018" name="Syst. Appl. Microbiol.">
        <title>Abditibacterium utsteinense sp. nov., the first cultivated member of candidate phylum FBP, isolated from ice-free Antarctic soil samples.</title>
        <authorList>
            <person name="Tahon G."/>
            <person name="Tytgat B."/>
            <person name="Lebbe L."/>
            <person name="Carlier A."/>
            <person name="Willems A."/>
        </authorList>
    </citation>
    <scope>NUCLEOTIDE SEQUENCE [LARGE SCALE GENOMIC DNA]</scope>
    <source>
        <strain evidence="3 4">LMG 29911</strain>
    </source>
</reference>
<evidence type="ECO:0000313" key="4">
    <source>
        <dbReference type="Proteomes" id="UP000237684"/>
    </source>
</evidence>
<feature type="transmembrane region" description="Helical" evidence="1">
    <location>
        <begin position="20"/>
        <end position="39"/>
    </location>
</feature>
<dbReference type="InterPro" id="IPR012902">
    <property type="entry name" value="N_methyl_site"/>
</dbReference>
<dbReference type="Pfam" id="PF07596">
    <property type="entry name" value="SBP_bac_10"/>
    <property type="match status" value="1"/>
</dbReference>
<dbReference type="NCBIfam" id="TIGR04294">
    <property type="entry name" value="pre_pil_HX9DG"/>
    <property type="match status" value="1"/>
</dbReference>
<comment type="caution">
    <text evidence="3">The sequence shown here is derived from an EMBL/GenBank/DDBJ whole genome shotgun (WGS) entry which is preliminary data.</text>
</comment>
<dbReference type="InterPro" id="IPR011453">
    <property type="entry name" value="DUF1559"/>
</dbReference>
<dbReference type="InterPro" id="IPR045584">
    <property type="entry name" value="Pilin-like"/>
</dbReference>
<dbReference type="PANTHER" id="PTHR30093:SF2">
    <property type="entry name" value="TYPE II SECRETION SYSTEM PROTEIN H"/>
    <property type="match status" value="1"/>
</dbReference>
<name>A0A2S8SUE7_9BACT</name>
<keyword evidence="1" id="KW-0472">Membrane</keyword>
<dbReference type="NCBIfam" id="TIGR02532">
    <property type="entry name" value="IV_pilin_GFxxxE"/>
    <property type="match status" value="1"/>
</dbReference>
<dbReference type="InterPro" id="IPR027558">
    <property type="entry name" value="Pre_pil_HX9DG_C"/>
</dbReference>
<organism evidence="3 4">
    <name type="scientific">Abditibacterium utsteinense</name>
    <dbReference type="NCBI Taxonomy" id="1960156"/>
    <lineage>
        <taxon>Bacteria</taxon>
        <taxon>Pseudomonadati</taxon>
        <taxon>Abditibacteriota</taxon>
        <taxon>Abditibacteriia</taxon>
        <taxon>Abditibacteriales</taxon>
        <taxon>Abditibacteriaceae</taxon>
        <taxon>Abditibacterium</taxon>
    </lineage>
</organism>
<evidence type="ECO:0000256" key="1">
    <source>
        <dbReference type="SAM" id="Phobius"/>
    </source>
</evidence>
<dbReference type="Gene3D" id="3.30.700.10">
    <property type="entry name" value="Glycoprotein, Type 4 Pilin"/>
    <property type="match status" value="1"/>
</dbReference>
<dbReference type="EMBL" id="NIGF01000005">
    <property type="protein sequence ID" value="PQV64423.1"/>
    <property type="molecule type" value="Genomic_DNA"/>
</dbReference>
<keyword evidence="1" id="KW-1133">Transmembrane helix</keyword>
<dbReference type="Proteomes" id="UP000237684">
    <property type="component" value="Unassembled WGS sequence"/>
</dbReference>
<dbReference type="PANTHER" id="PTHR30093">
    <property type="entry name" value="GENERAL SECRETION PATHWAY PROTEIN G"/>
    <property type="match status" value="1"/>
</dbReference>